<evidence type="ECO:0000313" key="3">
    <source>
        <dbReference type="EMBL" id="ENN85267.1"/>
    </source>
</evidence>
<keyword evidence="1" id="KW-0472">Membrane</keyword>
<dbReference type="InterPro" id="IPR005530">
    <property type="entry name" value="SPW"/>
</dbReference>
<feature type="domain" description="SPW repeat-containing integral membrane" evidence="2">
    <location>
        <begin position="6"/>
        <end position="105"/>
    </location>
</feature>
<dbReference type="Pfam" id="PF03779">
    <property type="entry name" value="SPW"/>
    <property type="match status" value="1"/>
</dbReference>
<sequence length="117" mass="13033">MKERRWQDHIIFVVGLWLIVSPWSLGALGSDSLPLGGAAWSFFLCGLAVAALGGLAYASRYVWEDRLDILFGVWLVASPWILRFADHTLLTWNAILSGLLLTVLAGWVLWGKHLTDL</sequence>
<keyword evidence="1" id="KW-0812">Transmembrane</keyword>
<dbReference type="OrthoDB" id="166183at2"/>
<dbReference type="RefSeq" id="WP_004125163.1">
    <property type="nucleotide sequence ID" value="NZ_AQHN01000084.1"/>
</dbReference>
<dbReference type="AlphaFoldDB" id="N6V2D3"/>
<proteinExistence type="predicted"/>
<gene>
    <name evidence="3" type="ORF">RHSP_54461</name>
</gene>
<protein>
    <recommendedName>
        <fullName evidence="2">SPW repeat-containing integral membrane domain-containing protein</fullName>
    </recommendedName>
</protein>
<reference evidence="3 4" key="1">
    <citation type="journal article" date="2012" name="BMC Genomics">
        <title>Genomic basis of broad host range and environmental adaptability of Rhizobium tropici CIAT 899 and Rhizobium sp. PRF 81 which are used in inoculants for common bean (Phaseolus vulgaris L.).</title>
        <authorList>
            <person name="Ormeno-Orrillo E."/>
            <person name="Menna P."/>
            <person name="Almeida L.G."/>
            <person name="Ollero F.J."/>
            <person name="Nicolas M.F."/>
            <person name="Pains Rodrigues E."/>
            <person name="Shigueyoshi Nakatani A."/>
            <person name="Silva Batista J.S."/>
            <person name="Oliveira Chueire L.M."/>
            <person name="Souza R.C."/>
            <person name="Ribeiro Vasconcelos A.T."/>
            <person name="Megias M."/>
            <person name="Hungria M."/>
            <person name="Martinez-Romero E."/>
        </authorList>
    </citation>
    <scope>NUCLEOTIDE SEQUENCE [LARGE SCALE GENOMIC DNA]</scope>
    <source>
        <strain evidence="3 4">PRF 81</strain>
    </source>
</reference>
<accession>N6V2D3</accession>
<evidence type="ECO:0000256" key="1">
    <source>
        <dbReference type="SAM" id="Phobius"/>
    </source>
</evidence>
<comment type="caution">
    <text evidence="3">The sequence shown here is derived from an EMBL/GenBank/DDBJ whole genome shotgun (WGS) entry which is preliminary data.</text>
</comment>
<feature type="transmembrane region" description="Helical" evidence="1">
    <location>
        <begin position="91"/>
        <end position="110"/>
    </location>
</feature>
<keyword evidence="1" id="KW-1133">Transmembrane helix</keyword>
<organism evidence="3 4">
    <name type="scientific">Rhizobium freirei PRF 81</name>
    <dbReference type="NCBI Taxonomy" id="363754"/>
    <lineage>
        <taxon>Bacteria</taxon>
        <taxon>Pseudomonadati</taxon>
        <taxon>Pseudomonadota</taxon>
        <taxon>Alphaproteobacteria</taxon>
        <taxon>Hyphomicrobiales</taxon>
        <taxon>Rhizobiaceae</taxon>
        <taxon>Rhizobium/Agrobacterium group</taxon>
        <taxon>Rhizobium</taxon>
    </lineage>
</organism>
<name>N6V2D3_9HYPH</name>
<dbReference type="STRING" id="363754.RHSP_54461"/>
<evidence type="ECO:0000313" key="4">
    <source>
        <dbReference type="Proteomes" id="UP000012429"/>
    </source>
</evidence>
<dbReference type="EMBL" id="AQHN01000084">
    <property type="protein sequence ID" value="ENN85267.1"/>
    <property type="molecule type" value="Genomic_DNA"/>
</dbReference>
<feature type="transmembrane region" description="Helical" evidence="1">
    <location>
        <begin position="39"/>
        <end position="57"/>
    </location>
</feature>
<keyword evidence="4" id="KW-1185">Reference proteome</keyword>
<dbReference type="Proteomes" id="UP000012429">
    <property type="component" value="Unassembled WGS sequence"/>
</dbReference>
<evidence type="ECO:0000259" key="2">
    <source>
        <dbReference type="Pfam" id="PF03779"/>
    </source>
</evidence>